<dbReference type="AlphaFoldDB" id="A0A7M2RME2"/>
<dbReference type="PANTHER" id="PTHR42794">
    <property type="entry name" value="HEMIN IMPORT ATP-BINDING PROTEIN HMUV"/>
    <property type="match status" value="1"/>
</dbReference>
<accession>A0A7M2RME2</accession>
<dbReference type="PROSITE" id="PS00211">
    <property type="entry name" value="ABC_TRANSPORTER_1"/>
    <property type="match status" value="1"/>
</dbReference>
<gene>
    <name evidence="5" type="ORF">INP51_06145</name>
</gene>
<protein>
    <submittedName>
        <fullName evidence="5">ABC transporter ATP-binding protein</fullName>
    </submittedName>
</protein>
<dbReference type="PROSITE" id="PS50893">
    <property type="entry name" value="ABC_TRANSPORTER_2"/>
    <property type="match status" value="1"/>
</dbReference>
<dbReference type="Pfam" id="PF00005">
    <property type="entry name" value="ABC_tran"/>
    <property type="match status" value="1"/>
</dbReference>
<dbReference type="InterPro" id="IPR003593">
    <property type="entry name" value="AAA+_ATPase"/>
</dbReference>
<evidence type="ECO:0000313" key="5">
    <source>
        <dbReference type="EMBL" id="QOV20522.1"/>
    </source>
</evidence>
<dbReference type="InterPro" id="IPR027417">
    <property type="entry name" value="P-loop_NTPase"/>
</dbReference>
<dbReference type="CDD" id="cd03214">
    <property type="entry name" value="ABC_Iron-Siderophores_B12_Hemin"/>
    <property type="match status" value="1"/>
</dbReference>
<keyword evidence="1" id="KW-0813">Transport</keyword>
<evidence type="ECO:0000259" key="4">
    <source>
        <dbReference type="PROSITE" id="PS50893"/>
    </source>
</evidence>
<evidence type="ECO:0000313" key="6">
    <source>
        <dbReference type="Proteomes" id="UP000593601"/>
    </source>
</evidence>
<proteinExistence type="predicted"/>
<evidence type="ECO:0000256" key="3">
    <source>
        <dbReference type="ARBA" id="ARBA00022840"/>
    </source>
</evidence>
<dbReference type="Gene3D" id="3.40.50.300">
    <property type="entry name" value="P-loop containing nucleotide triphosphate hydrolases"/>
    <property type="match status" value="1"/>
</dbReference>
<evidence type="ECO:0000256" key="1">
    <source>
        <dbReference type="ARBA" id="ARBA00022448"/>
    </source>
</evidence>
<dbReference type="Proteomes" id="UP000593601">
    <property type="component" value="Chromosome"/>
</dbReference>
<dbReference type="KEGG" id="bliq:INP51_06145"/>
<dbReference type="SUPFAM" id="SSF52540">
    <property type="entry name" value="P-loop containing nucleoside triphosphate hydrolases"/>
    <property type="match status" value="1"/>
</dbReference>
<evidence type="ECO:0000256" key="2">
    <source>
        <dbReference type="ARBA" id="ARBA00022741"/>
    </source>
</evidence>
<dbReference type="EMBL" id="CP063304">
    <property type="protein sequence ID" value="QOV20522.1"/>
    <property type="molecule type" value="Genomic_DNA"/>
</dbReference>
<keyword evidence="3 5" id="KW-0067">ATP-binding</keyword>
<dbReference type="FunFam" id="3.40.50.300:FF:000134">
    <property type="entry name" value="Iron-enterobactin ABC transporter ATP-binding protein"/>
    <property type="match status" value="1"/>
</dbReference>
<keyword evidence="6" id="KW-1185">Reference proteome</keyword>
<sequence>MNIKTKNLSVDIGRKNIIHDVSIDVEKHEFVGIVGPNGSGKSTLLKSVYRVLRPSAGMIEIDGKLQNEISLKESAKKLGVLTQSSDLSFDFTVEEVVMMGRTPHKKLMEPDSDEDYEIARDSLKKVGMEDLTDREFNTLSGGERQRVLIARALTGQPKALILDEPTNHLDIHYQISLLEIVSSLGIEVFSAMHDLNLAATYCTKIYMMKKGQIVSCGTPKEVFVPEMLRDVFGVNAEISENRENGRINIIYTGI</sequence>
<feature type="domain" description="ABC transporter" evidence="4">
    <location>
        <begin position="3"/>
        <end position="235"/>
    </location>
</feature>
<dbReference type="GO" id="GO:0005524">
    <property type="term" value="F:ATP binding"/>
    <property type="evidence" value="ECO:0007669"/>
    <property type="project" value="UniProtKB-KW"/>
</dbReference>
<dbReference type="InterPro" id="IPR003439">
    <property type="entry name" value="ABC_transporter-like_ATP-bd"/>
</dbReference>
<dbReference type="GO" id="GO:0016887">
    <property type="term" value="F:ATP hydrolysis activity"/>
    <property type="evidence" value="ECO:0007669"/>
    <property type="project" value="InterPro"/>
</dbReference>
<keyword evidence="2" id="KW-0547">Nucleotide-binding</keyword>
<dbReference type="RefSeq" id="WP_193736841.1">
    <property type="nucleotide sequence ID" value="NZ_CP063304.1"/>
</dbReference>
<organism evidence="5 6">
    <name type="scientific">Blautia liquoris</name>
    <dbReference type="NCBI Taxonomy" id="2779518"/>
    <lineage>
        <taxon>Bacteria</taxon>
        <taxon>Bacillati</taxon>
        <taxon>Bacillota</taxon>
        <taxon>Clostridia</taxon>
        <taxon>Lachnospirales</taxon>
        <taxon>Lachnospiraceae</taxon>
        <taxon>Blautia</taxon>
    </lineage>
</organism>
<dbReference type="InterPro" id="IPR017871">
    <property type="entry name" value="ABC_transporter-like_CS"/>
</dbReference>
<dbReference type="SMART" id="SM00382">
    <property type="entry name" value="AAA"/>
    <property type="match status" value="1"/>
</dbReference>
<reference evidence="5 6" key="1">
    <citation type="submission" date="2020-10" db="EMBL/GenBank/DDBJ databases">
        <title>Blautia liquoris sp.nov., isolated from the mud in a fermentation cellar used for the production of Chinese strong-flavoured liquor.</title>
        <authorList>
            <person name="Lu L."/>
        </authorList>
    </citation>
    <scope>NUCLEOTIDE SEQUENCE [LARGE SCALE GENOMIC DNA]</scope>
    <source>
        <strain evidence="5 6">LZLJ-3</strain>
    </source>
</reference>
<name>A0A7M2RME2_9FIRM</name>
<dbReference type="PANTHER" id="PTHR42794:SF2">
    <property type="entry name" value="ABC TRANSPORTER ATP-BINDING PROTEIN"/>
    <property type="match status" value="1"/>
</dbReference>